<reference evidence="2" key="1">
    <citation type="submission" date="2020-10" db="EMBL/GenBank/DDBJ databases">
        <title>Diversity and distribution of actinomycetes associated with coral in the coast of Hainan.</title>
        <authorList>
            <person name="Li F."/>
        </authorList>
    </citation>
    <scope>NUCLEOTIDE SEQUENCE</scope>
    <source>
        <strain evidence="2">HNM0983</strain>
    </source>
</reference>
<name>A0A929B6G6_9PSEU</name>
<evidence type="ECO:0000313" key="3">
    <source>
        <dbReference type="Proteomes" id="UP000598360"/>
    </source>
</evidence>
<feature type="compositionally biased region" description="Basic and acidic residues" evidence="1">
    <location>
        <begin position="105"/>
        <end position="118"/>
    </location>
</feature>
<dbReference type="RefSeq" id="WP_193926579.1">
    <property type="nucleotide sequence ID" value="NZ_JADEYC010000002.1"/>
</dbReference>
<evidence type="ECO:0000313" key="2">
    <source>
        <dbReference type="EMBL" id="MBE9373141.1"/>
    </source>
</evidence>
<protein>
    <submittedName>
        <fullName evidence="2">Uncharacterized protein</fullName>
    </submittedName>
</protein>
<evidence type="ECO:0000256" key="1">
    <source>
        <dbReference type="SAM" id="MobiDB-lite"/>
    </source>
</evidence>
<dbReference type="EMBL" id="JADEYC010000002">
    <property type="protein sequence ID" value="MBE9373141.1"/>
    <property type="molecule type" value="Genomic_DNA"/>
</dbReference>
<comment type="caution">
    <text evidence="2">The sequence shown here is derived from an EMBL/GenBank/DDBJ whole genome shotgun (WGS) entry which is preliminary data.</text>
</comment>
<proteinExistence type="predicted"/>
<sequence>MDQVQHEQLLDELRELLDTISGRAEDYLRACASAEGDEPPGGCGWCPVCAAVALLGGQRSEAAERLVQQLVAAVRALRGLLAEQAAGSAPTGEPTAGPAGAPTEPRAERVQPIDVRRVDGRVLDGAEANRRC</sequence>
<dbReference type="AlphaFoldDB" id="A0A929B6G6"/>
<feature type="region of interest" description="Disordered" evidence="1">
    <location>
        <begin position="84"/>
        <end position="118"/>
    </location>
</feature>
<feature type="compositionally biased region" description="Low complexity" evidence="1">
    <location>
        <begin position="84"/>
        <end position="104"/>
    </location>
</feature>
<accession>A0A929B6G6</accession>
<keyword evidence="3" id="KW-1185">Reference proteome</keyword>
<gene>
    <name evidence="2" type="ORF">IQ251_01635</name>
</gene>
<dbReference type="Proteomes" id="UP000598360">
    <property type="component" value="Unassembled WGS sequence"/>
</dbReference>
<organism evidence="2 3">
    <name type="scientific">Saccharopolyspora montiporae</name>
    <dbReference type="NCBI Taxonomy" id="2781240"/>
    <lineage>
        <taxon>Bacteria</taxon>
        <taxon>Bacillati</taxon>
        <taxon>Actinomycetota</taxon>
        <taxon>Actinomycetes</taxon>
        <taxon>Pseudonocardiales</taxon>
        <taxon>Pseudonocardiaceae</taxon>
        <taxon>Saccharopolyspora</taxon>
    </lineage>
</organism>